<dbReference type="InterPro" id="IPR017552">
    <property type="entry name" value="PHI/rmpB"/>
</dbReference>
<dbReference type="InterPro" id="IPR046348">
    <property type="entry name" value="SIS_dom_sf"/>
</dbReference>
<dbReference type="GO" id="GO:0016853">
    <property type="term" value="F:isomerase activity"/>
    <property type="evidence" value="ECO:0007669"/>
    <property type="project" value="InterPro"/>
</dbReference>
<dbReference type="Proteomes" id="UP000474104">
    <property type="component" value="Unassembled WGS sequence"/>
</dbReference>
<dbReference type="PROSITE" id="PS51464">
    <property type="entry name" value="SIS"/>
    <property type="match status" value="1"/>
</dbReference>
<sequence length="191" mass="21501">MMQEFQELSKCALGELSKVFERVNGKEIRMLLDKIKSAEHIFLLGAGREGISTKAFAMRLMHLGKDVHWVWDDTTPAVKEGDLFICACGSADVSHENTICGNAKREGAYLLLLTPSSEGFLLSIADAVVKIPAMAYKAVYHSEEEYVPTAQMMGNQFEQALFIFFDVIVMMLKDEMGLTNEDMEKRHRNVE</sequence>
<dbReference type="EMBL" id="VIRB01000136">
    <property type="protein sequence ID" value="NDO71257.1"/>
    <property type="molecule type" value="Genomic_DNA"/>
</dbReference>
<dbReference type="Gene3D" id="3.40.50.10490">
    <property type="entry name" value="Glucose-6-phosphate isomerase like protein, domain 1"/>
    <property type="match status" value="1"/>
</dbReference>
<comment type="caution">
    <text evidence="3">The sequence shown here is derived from an EMBL/GenBank/DDBJ whole genome shotgun (WGS) entry which is preliminary data.</text>
</comment>
<dbReference type="CDD" id="cd05005">
    <property type="entry name" value="SIS_PHI"/>
    <property type="match status" value="1"/>
</dbReference>
<dbReference type="GO" id="GO:1901135">
    <property type="term" value="P:carbohydrate derivative metabolic process"/>
    <property type="evidence" value="ECO:0007669"/>
    <property type="project" value="InterPro"/>
</dbReference>
<evidence type="ECO:0000259" key="2">
    <source>
        <dbReference type="PROSITE" id="PS51464"/>
    </source>
</evidence>
<name>A0A9X5H6L6_9FIRM</name>
<comment type="similarity">
    <text evidence="1">Belongs to the SIS family. PHI subfamily.</text>
</comment>
<dbReference type="PANTHER" id="PTHR43443:SF1">
    <property type="entry name" value="3-HEXULOSE-6-PHOSPHATE ISOMERASE"/>
    <property type="match status" value="1"/>
</dbReference>
<dbReference type="SUPFAM" id="SSF53697">
    <property type="entry name" value="SIS domain"/>
    <property type="match status" value="1"/>
</dbReference>
<organism evidence="3 4">
    <name type="scientific">Schaedlerella arabinosiphila</name>
    <dbReference type="NCBI Taxonomy" id="2044587"/>
    <lineage>
        <taxon>Bacteria</taxon>
        <taxon>Bacillati</taxon>
        <taxon>Bacillota</taxon>
        <taxon>Clostridia</taxon>
        <taxon>Lachnospirales</taxon>
        <taxon>Lachnospiraceae</taxon>
        <taxon>Schaedlerella</taxon>
    </lineage>
</organism>
<accession>A0A9X5H6L6</accession>
<dbReference type="RefSeq" id="WP_157404306.1">
    <property type="nucleotide sequence ID" value="NZ_CASCYM010000028.1"/>
</dbReference>
<proteinExistence type="inferred from homology"/>
<evidence type="ECO:0000313" key="4">
    <source>
        <dbReference type="Proteomes" id="UP000474104"/>
    </source>
</evidence>
<dbReference type="OrthoDB" id="9797832at2"/>
<dbReference type="GO" id="GO:0097367">
    <property type="term" value="F:carbohydrate derivative binding"/>
    <property type="evidence" value="ECO:0007669"/>
    <property type="project" value="InterPro"/>
</dbReference>
<feature type="domain" description="SIS" evidence="2">
    <location>
        <begin position="31"/>
        <end position="178"/>
    </location>
</feature>
<evidence type="ECO:0000256" key="1">
    <source>
        <dbReference type="ARBA" id="ARBA00009235"/>
    </source>
</evidence>
<protein>
    <submittedName>
        <fullName evidence="3">SIS domain-containing protein</fullName>
    </submittedName>
</protein>
<dbReference type="InterPro" id="IPR001347">
    <property type="entry name" value="SIS_dom"/>
</dbReference>
<dbReference type="AlphaFoldDB" id="A0A9X5H6L6"/>
<gene>
    <name evidence="3" type="ORF">FMM80_22440</name>
</gene>
<evidence type="ECO:0000313" key="3">
    <source>
        <dbReference type="EMBL" id="NDO71257.1"/>
    </source>
</evidence>
<dbReference type="PANTHER" id="PTHR43443">
    <property type="entry name" value="3-HEXULOSE-6-PHOSPHATE ISOMERASE"/>
    <property type="match status" value="1"/>
</dbReference>
<reference evidence="3 4" key="1">
    <citation type="submission" date="2019-07" db="EMBL/GenBank/DDBJ databases">
        <title>Draft genome sequences of 15 bacterial species constituting the stable defined intestinal microbiota of the GM15 gnotobiotic mouse model.</title>
        <authorList>
            <person name="Elie C."/>
            <person name="Mathieu A."/>
            <person name="Saliou A."/>
            <person name="Darnaud M."/>
            <person name="Leulier F."/>
            <person name="Tamellini A."/>
        </authorList>
    </citation>
    <scope>NUCLEOTIDE SEQUENCE [LARGE SCALE GENOMIC DNA]</scope>
    <source>
        <strain evidence="4">ASF 502</strain>
    </source>
</reference>